<sequence length="162" mass="18187">MMDGMTTTDAWTARRATVREPDAIDLLVSYYDELVSRYWGRPCEPGEVDAAMRDEPNDDLVAFLVASVGEEPAGCVGVRMLAPEVAELSRMYIRPQFRRSGGGRLLLGEADRAAAELGARAIRLDTRGDLVEARAMYARYGYREIPAYNDSKYANHWFEKTL</sequence>
<dbReference type="InterPro" id="IPR016181">
    <property type="entry name" value="Acyl_CoA_acyltransferase"/>
</dbReference>
<dbReference type="eggNOG" id="COG0456">
    <property type="taxonomic scope" value="Bacteria"/>
</dbReference>
<dbReference type="HOGENOM" id="CLU_013985_11_6_11"/>
<accession>C7PVH4</accession>
<protein>
    <submittedName>
        <fullName evidence="4">GCN5-related N-acetyltransferase</fullName>
    </submittedName>
</protein>
<dbReference type="Proteomes" id="UP000000851">
    <property type="component" value="Chromosome"/>
</dbReference>
<organism evidence="4 5">
    <name type="scientific">Catenulispora acidiphila (strain DSM 44928 / JCM 14897 / NBRC 102108 / NRRL B-24433 / ID139908)</name>
    <dbReference type="NCBI Taxonomy" id="479433"/>
    <lineage>
        <taxon>Bacteria</taxon>
        <taxon>Bacillati</taxon>
        <taxon>Actinomycetota</taxon>
        <taxon>Actinomycetes</taxon>
        <taxon>Catenulisporales</taxon>
        <taxon>Catenulisporaceae</taxon>
        <taxon>Catenulispora</taxon>
    </lineage>
</organism>
<dbReference type="STRING" id="479433.Caci_0377"/>
<dbReference type="KEGG" id="cai:Caci_0377"/>
<dbReference type="Pfam" id="PF00583">
    <property type="entry name" value="Acetyltransf_1"/>
    <property type="match status" value="1"/>
</dbReference>
<evidence type="ECO:0000313" key="5">
    <source>
        <dbReference type="Proteomes" id="UP000000851"/>
    </source>
</evidence>
<evidence type="ECO:0000259" key="3">
    <source>
        <dbReference type="PROSITE" id="PS51186"/>
    </source>
</evidence>
<dbReference type="InterPro" id="IPR050832">
    <property type="entry name" value="Bact_Acetyltransf"/>
</dbReference>
<dbReference type="AlphaFoldDB" id="C7PVH4"/>
<dbReference type="PANTHER" id="PTHR43877:SF2">
    <property type="entry name" value="AMINOALKYLPHOSPHONATE N-ACETYLTRANSFERASE-RELATED"/>
    <property type="match status" value="1"/>
</dbReference>
<dbReference type="InterPro" id="IPR000182">
    <property type="entry name" value="GNAT_dom"/>
</dbReference>
<name>C7PVH4_CATAD</name>
<dbReference type="PANTHER" id="PTHR43877">
    <property type="entry name" value="AMINOALKYLPHOSPHONATE N-ACETYLTRANSFERASE-RELATED-RELATED"/>
    <property type="match status" value="1"/>
</dbReference>
<proteinExistence type="predicted"/>
<keyword evidence="2" id="KW-0012">Acyltransferase</keyword>
<evidence type="ECO:0000256" key="2">
    <source>
        <dbReference type="ARBA" id="ARBA00023315"/>
    </source>
</evidence>
<keyword evidence="1 4" id="KW-0808">Transferase</keyword>
<feature type="domain" description="N-acetyltransferase" evidence="3">
    <location>
        <begin position="16"/>
        <end position="162"/>
    </location>
</feature>
<keyword evidence="5" id="KW-1185">Reference proteome</keyword>
<evidence type="ECO:0000313" key="4">
    <source>
        <dbReference type="EMBL" id="ACU69330.1"/>
    </source>
</evidence>
<dbReference type="GO" id="GO:0016747">
    <property type="term" value="F:acyltransferase activity, transferring groups other than amino-acyl groups"/>
    <property type="evidence" value="ECO:0007669"/>
    <property type="project" value="InterPro"/>
</dbReference>
<dbReference type="InParanoid" id="C7PVH4"/>
<dbReference type="PROSITE" id="PS51186">
    <property type="entry name" value="GNAT"/>
    <property type="match status" value="1"/>
</dbReference>
<gene>
    <name evidence="4" type="ordered locus">Caci_0377</name>
</gene>
<dbReference type="SUPFAM" id="SSF55729">
    <property type="entry name" value="Acyl-CoA N-acyltransferases (Nat)"/>
    <property type="match status" value="1"/>
</dbReference>
<dbReference type="Gene3D" id="3.40.630.30">
    <property type="match status" value="1"/>
</dbReference>
<dbReference type="EMBL" id="CP001700">
    <property type="protein sequence ID" value="ACU69330.1"/>
    <property type="molecule type" value="Genomic_DNA"/>
</dbReference>
<reference evidence="4 5" key="1">
    <citation type="journal article" date="2009" name="Stand. Genomic Sci.">
        <title>Complete genome sequence of Catenulispora acidiphila type strain (ID 139908).</title>
        <authorList>
            <person name="Copeland A."/>
            <person name="Lapidus A."/>
            <person name="Glavina Del Rio T."/>
            <person name="Nolan M."/>
            <person name="Lucas S."/>
            <person name="Chen F."/>
            <person name="Tice H."/>
            <person name="Cheng J.F."/>
            <person name="Bruce D."/>
            <person name="Goodwin L."/>
            <person name="Pitluck S."/>
            <person name="Mikhailova N."/>
            <person name="Pati A."/>
            <person name="Ivanova N."/>
            <person name="Mavromatis K."/>
            <person name="Chen A."/>
            <person name="Palaniappan K."/>
            <person name="Chain P."/>
            <person name="Land M."/>
            <person name="Hauser L."/>
            <person name="Chang Y.J."/>
            <person name="Jeffries C.D."/>
            <person name="Chertkov O."/>
            <person name="Brettin T."/>
            <person name="Detter J.C."/>
            <person name="Han C."/>
            <person name="Ali Z."/>
            <person name="Tindall B.J."/>
            <person name="Goker M."/>
            <person name="Bristow J."/>
            <person name="Eisen J.A."/>
            <person name="Markowitz V."/>
            <person name="Hugenholtz P."/>
            <person name="Kyrpides N.C."/>
            <person name="Klenk H.P."/>
        </authorList>
    </citation>
    <scope>NUCLEOTIDE SEQUENCE [LARGE SCALE GENOMIC DNA]</scope>
    <source>
        <strain evidence="5">DSM 44928 / JCM 14897 / NBRC 102108 / NRRL B-24433 / ID139908</strain>
    </source>
</reference>
<evidence type="ECO:0000256" key="1">
    <source>
        <dbReference type="ARBA" id="ARBA00022679"/>
    </source>
</evidence>
<dbReference type="CDD" id="cd04301">
    <property type="entry name" value="NAT_SF"/>
    <property type="match status" value="1"/>
</dbReference>